<reference evidence="1" key="1">
    <citation type="submission" date="2023-03" db="EMBL/GenBank/DDBJ databases">
        <title>Massive genome expansion in bonnet fungi (Mycena s.s.) driven by repeated elements and novel gene families across ecological guilds.</title>
        <authorList>
            <consortium name="Lawrence Berkeley National Laboratory"/>
            <person name="Harder C.B."/>
            <person name="Miyauchi S."/>
            <person name="Viragh M."/>
            <person name="Kuo A."/>
            <person name="Thoen E."/>
            <person name="Andreopoulos B."/>
            <person name="Lu D."/>
            <person name="Skrede I."/>
            <person name="Drula E."/>
            <person name="Henrissat B."/>
            <person name="Morin E."/>
            <person name="Kohler A."/>
            <person name="Barry K."/>
            <person name="LaButti K."/>
            <person name="Morin E."/>
            <person name="Salamov A."/>
            <person name="Lipzen A."/>
            <person name="Mereny Z."/>
            <person name="Hegedus B."/>
            <person name="Baldrian P."/>
            <person name="Stursova M."/>
            <person name="Weitz H."/>
            <person name="Taylor A."/>
            <person name="Grigoriev I.V."/>
            <person name="Nagy L.G."/>
            <person name="Martin F."/>
            <person name="Kauserud H."/>
        </authorList>
    </citation>
    <scope>NUCLEOTIDE SEQUENCE</scope>
    <source>
        <strain evidence="1">CBHHK182m</strain>
    </source>
</reference>
<accession>A0AAD7H5D0</accession>
<name>A0AAD7H5D0_9AGAR</name>
<proteinExistence type="predicted"/>
<dbReference type="AlphaFoldDB" id="A0AAD7H5D0"/>
<organism evidence="1 2">
    <name type="scientific">Mycena metata</name>
    <dbReference type="NCBI Taxonomy" id="1033252"/>
    <lineage>
        <taxon>Eukaryota</taxon>
        <taxon>Fungi</taxon>
        <taxon>Dikarya</taxon>
        <taxon>Basidiomycota</taxon>
        <taxon>Agaricomycotina</taxon>
        <taxon>Agaricomycetes</taxon>
        <taxon>Agaricomycetidae</taxon>
        <taxon>Agaricales</taxon>
        <taxon>Marasmiineae</taxon>
        <taxon>Mycenaceae</taxon>
        <taxon>Mycena</taxon>
    </lineage>
</organism>
<comment type="caution">
    <text evidence="1">The sequence shown here is derived from an EMBL/GenBank/DDBJ whole genome shotgun (WGS) entry which is preliminary data.</text>
</comment>
<keyword evidence="2" id="KW-1185">Reference proteome</keyword>
<evidence type="ECO:0008006" key="3">
    <source>
        <dbReference type="Google" id="ProtNLM"/>
    </source>
</evidence>
<dbReference type="Proteomes" id="UP001215598">
    <property type="component" value="Unassembled WGS sequence"/>
</dbReference>
<protein>
    <recommendedName>
        <fullName evidence="3">USP domain-containing protein</fullName>
    </recommendedName>
</protein>
<evidence type="ECO:0000313" key="1">
    <source>
        <dbReference type="EMBL" id="KAJ7712764.1"/>
    </source>
</evidence>
<sequence>MPRGLIWDADNYSCGYDPLFTILFDIWRSNPTRWHEIFSSRTATLKNLSDGFLQVTNQLTSLESLRDKLRVSLNQNAPFNFPYGHRGISIENLALALVGRTVSCATAKKKCFRCMHTDQVEKQCFNEFHSLKYEQNIDGMHLKDRLWRDLSGRTHTLCPQCRVNEMQWSPQLQRVPDLLIVGIQSPGSYLPIDPKLRFDIDGHTHIFLLRGIIYLGGFHFTSRIIGTSGRIWYNDGIATGRACIDEQYLDNHPPDFLHSCGVRIADTLVYTRG</sequence>
<evidence type="ECO:0000313" key="2">
    <source>
        <dbReference type="Proteomes" id="UP001215598"/>
    </source>
</evidence>
<dbReference type="EMBL" id="JARKIB010000358">
    <property type="protein sequence ID" value="KAJ7712764.1"/>
    <property type="molecule type" value="Genomic_DNA"/>
</dbReference>
<gene>
    <name evidence="1" type="ORF">B0H16DRAFT_1342028</name>
</gene>